<keyword evidence="1" id="KW-0132">Cell division</keyword>
<dbReference type="InterPro" id="IPR025616">
    <property type="entry name" value="YpjP"/>
</dbReference>
<dbReference type="Proteomes" id="UP000618460">
    <property type="component" value="Unassembled WGS sequence"/>
</dbReference>
<dbReference type="EMBL" id="BMLG01000004">
    <property type="protein sequence ID" value="GGM27615.1"/>
    <property type="molecule type" value="Genomic_DNA"/>
</dbReference>
<reference evidence="1" key="1">
    <citation type="journal article" date="2014" name="Int. J. Syst. Evol. Microbiol.">
        <title>Complete genome sequence of Corynebacterium casei LMG S-19264T (=DSM 44701T), isolated from a smear-ripened cheese.</title>
        <authorList>
            <consortium name="US DOE Joint Genome Institute (JGI-PGF)"/>
            <person name="Walter F."/>
            <person name="Albersmeier A."/>
            <person name="Kalinowski J."/>
            <person name="Ruckert C."/>
        </authorList>
    </citation>
    <scope>NUCLEOTIDE SEQUENCE</scope>
    <source>
        <strain evidence="1">CGMCC 1.6333</strain>
    </source>
</reference>
<proteinExistence type="predicted"/>
<protein>
    <submittedName>
        <fullName evidence="1">Cell division protein FtsK</fullName>
    </submittedName>
</protein>
<dbReference type="Pfam" id="PF14005">
    <property type="entry name" value="YpjP"/>
    <property type="match status" value="1"/>
</dbReference>
<dbReference type="GO" id="GO:0051301">
    <property type="term" value="P:cell division"/>
    <property type="evidence" value="ECO:0007669"/>
    <property type="project" value="UniProtKB-KW"/>
</dbReference>
<dbReference type="AlphaFoldDB" id="A0A917TM46"/>
<keyword evidence="1" id="KW-0131">Cell cycle</keyword>
<evidence type="ECO:0000313" key="1">
    <source>
        <dbReference type="EMBL" id="GGM27615.1"/>
    </source>
</evidence>
<gene>
    <name evidence="1" type="primary">ypjP</name>
    <name evidence="1" type="ORF">GCM10011351_11820</name>
</gene>
<accession>A0A917TM46</accession>
<evidence type="ECO:0000313" key="2">
    <source>
        <dbReference type="Proteomes" id="UP000618460"/>
    </source>
</evidence>
<sequence length="202" mass="23508">MIWLKRIFVIFISILTFGMYVPPVQITTNAEADSKEVESSKEDSNANQFNVFMQNEQANSLVDTFPVVEPDPVDQLIEQAKMQTVTKMGPKIASQIEEDFTASILPGIEEVIESILDNIGEEKVPYIKISEEQFAGYGEKIFTLYDIRTKQDIARFDVRRDNRPQEGYWFNFHYHVERDNYETHHALGEIYWSKDTPPKWMS</sequence>
<organism evidence="1 2">
    <name type="scientific">Paraliobacillus quinghaiensis</name>
    <dbReference type="NCBI Taxonomy" id="470815"/>
    <lineage>
        <taxon>Bacteria</taxon>
        <taxon>Bacillati</taxon>
        <taxon>Bacillota</taxon>
        <taxon>Bacilli</taxon>
        <taxon>Bacillales</taxon>
        <taxon>Bacillaceae</taxon>
        <taxon>Paraliobacillus</taxon>
    </lineage>
</organism>
<keyword evidence="2" id="KW-1185">Reference proteome</keyword>
<name>A0A917TM46_9BACI</name>
<reference evidence="1" key="2">
    <citation type="submission" date="2020-09" db="EMBL/GenBank/DDBJ databases">
        <authorList>
            <person name="Sun Q."/>
            <person name="Zhou Y."/>
        </authorList>
    </citation>
    <scope>NUCLEOTIDE SEQUENCE</scope>
    <source>
        <strain evidence="1">CGMCC 1.6333</strain>
    </source>
</reference>
<comment type="caution">
    <text evidence="1">The sequence shown here is derived from an EMBL/GenBank/DDBJ whole genome shotgun (WGS) entry which is preliminary data.</text>
</comment>
<dbReference type="OrthoDB" id="2435352at2"/>